<gene>
    <name evidence="1" type="ORF">C7419_102666</name>
</gene>
<sequence>MKRHHRHNSRRTLAMLLGAAVAIGGLTGCQSSDEEKLRRWIETTKRATAAEPAQLAASTGTSAPPPAPATESDPFAIARLAAPAQAAATHPEASRRREALEAFALDSMQMVGVLHRGGKTVAVLRVGDQIHHVGVGQYMGMRHGRVTRITDQEITLRELVLEGESDWKEHMTSLKLEASST</sequence>
<reference evidence="1 2" key="1">
    <citation type="submission" date="2018-05" db="EMBL/GenBank/DDBJ databases">
        <title>Genomic Encyclopedia of Type Strains, Phase IV (KMG-V): Genome sequencing to study the core and pangenomes of soil and plant-associated prokaryotes.</title>
        <authorList>
            <person name="Whitman W."/>
        </authorList>
    </citation>
    <scope>NUCLEOTIDE SEQUENCE [LARGE SCALE GENOMIC DNA]</scope>
    <source>
        <strain evidence="1 2">SLV-132</strain>
    </source>
</reference>
<dbReference type="OrthoDB" id="5296580at2"/>
<dbReference type="RefSeq" id="WP_109583455.1">
    <property type="nucleotide sequence ID" value="NZ_CAJPUX010000002.1"/>
</dbReference>
<dbReference type="AlphaFoldDB" id="A0A316EW36"/>
<evidence type="ECO:0000313" key="2">
    <source>
        <dbReference type="Proteomes" id="UP000245754"/>
    </source>
</evidence>
<comment type="caution">
    <text evidence="1">The sequence shown here is derived from an EMBL/GenBank/DDBJ whole genome shotgun (WGS) entry which is preliminary data.</text>
</comment>
<evidence type="ECO:0000313" key="1">
    <source>
        <dbReference type="EMBL" id="PWK35388.1"/>
    </source>
</evidence>
<dbReference type="Proteomes" id="UP000245754">
    <property type="component" value="Unassembled WGS sequence"/>
</dbReference>
<dbReference type="Gene3D" id="2.30.30.830">
    <property type="match status" value="1"/>
</dbReference>
<dbReference type="PROSITE" id="PS51257">
    <property type="entry name" value="PROKAR_LIPOPROTEIN"/>
    <property type="match status" value="1"/>
</dbReference>
<dbReference type="GeneID" id="98340738"/>
<accession>A0A316EW36</accession>
<organism evidence="1 2">
    <name type="scientific">Cupriavidus plantarum</name>
    <dbReference type="NCBI Taxonomy" id="942865"/>
    <lineage>
        <taxon>Bacteria</taxon>
        <taxon>Pseudomonadati</taxon>
        <taxon>Pseudomonadota</taxon>
        <taxon>Betaproteobacteria</taxon>
        <taxon>Burkholderiales</taxon>
        <taxon>Burkholderiaceae</taxon>
        <taxon>Cupriavidus</taxon>
    </lineage>
</organism>
<protein>
    <submittedName>
        <fullName evidence="1">Type IV pilus assembly protein PilP</fullName>
    </submittedName>
</protein>
<proteinExistence type="predicted"/>
<dbReference type="InterPro" id="IPR007446">
    <property type="entry name" value="PilP"/>
</dbReference>
<keyword evidence="2" id="KW-1185">Reference proteome</keyword>
<dbReference type="PIRSF" id="PIRSF016481">
    <property type="entry name" value="Pilus_assembly_PilP"/>
    <property type="match status" value="1"/>
</dbReference>
<dbReference type="EMBL" id="QGGT01000002">
    <property type="protein sequence ID" value="PWK35388.1"/>
    <property type="molecule type" value="Genomic_DNA"/>
</dbReference>
<name>A0A316EW36_9BURK</name>
<dbReference type="Pfam" id="PF04351">
    <property type="entry name" value="PilP"/>
    <property type="match status" value="1"/>
</dbReference>